<evidence type="ECO:0000313" key="3">
    <source>
        <dbReference type="EMBL" id="CAH0532486.1"/>
    </source>
</evidence>
<dbReference type="PANTHER" id="PTHR39569">
    <property type="entry name" value="INORGANIC TRIPHOSPHATASE"/>
    <property type="match status" value="1"/>
</dbReference>
<proteinExistence type="predicted"/>
<dbReference type="InterPro" id="IPR033469">
    <property type="entry name" value="CYTH-like_dom_sf"/>
</dbReference>
<reference evidence="3" key="1">
    <citation type="submission" date="2021-11" db="EMBL/GenBank/DDBJ databases">
        <authorList>
            <person name="Rodrigo-Torres L."/>
            <person name="Arahal R. D."/>
            <person name="Lucena T."/>
        </authorList>
    </citation>
    <scope>NUCLEOTIDE SEQUENCE</scope>
    <source>
        <strain evidence="3">CECT 7929</strain>
    </source>
</reference>
<dbReference type="InterPro" id="IPR007899">
    <property type="entry name" value="CHAD_dom"/>
</dbReference>
<dbReference type="PROSITE" id="PS51708">
    <property type="entry name" value="CHAD"/>
    <property type="match status" value="1"/>
</dbReference>
<accession>A0ABN8DMZ6</accession>
<dbReference type="Pfam" id="PF05235">
    <property type="entry name" value="CHAD"/>
    <property type="match status" value="1"/>
</dbReference>
<dbReference type="EMBL" id="CAKLDI010000001">
    <property type="protein sequence ID" value="CAH0532486.1"/>
    <property type="molecule type" value="Genomic_DNA"/>
</dbReference>
<dbReference type="RefSeq" id="WP_237464408.1">
    <property type="nucleotide sequence ID" value="NZ_CAKLDI010000001.1"/>
</dbReference>
<dbReference type="CDD" id="cd07756">
    <property type="entry name" value="CYTH-like_Pase_CHAD"/>
    <property type="match status" value="1"/>
</dbReference>
<protein>
    <submittedName>
        <fullName evidence="3">Inorganic triphosphatase</fullName>
        <ecNumber evidence="3">3.6.1.25</ecNumber>
    </submittedName>
</protein>
<organism evidence="3 4">
    <name type="scientific">Vibrio stylophorae</name>
    <dbReference type="NCBI Taxonomy" id="659351"/>
    <lineage>
        <taxon>Bacteria</taxon>
        <taxon>Pseudomonadati</taxon>
        <taxon>Pseudomonadota</taxon>
        <taxon>Gammaproteobacteria</taxon>
        <taxon>Vibrionales</taxon>
        <taxon>Vibrionaceae</taxon>
        <taxon>Vibrio</taxon>
    </lineage>
</organism>
<evidence type="ECO:0000259" key="1">
    <source>
        <dbReference type="PROSITE" id="PS51707"/>
    </source>
</evidence>
<dbReference type="SUPFAM" id="SSF55154">
    <property type="entry name" value="CYTH-like phosphatases"/>
    <property type="match status" value="1"/>
</dbReference>
<dbReference type="Gene3D" id="2.40.320.10">
    <property type="entry name" value="Hypothetical Protein Pfu-838710-001"/>
    <property type="match status" value="1"/>
</dbReference>
<dbReference type="InterPro" id="IPR038186">
    <property type="entry name" value="CHAD_dom_sf"/>
</dbReference>
<evidence type="ECO:0000259" key="2">
    <source>
        <dbReference type="PROSITE" id="PS51708"/>
    </source>
</evidence>
<dbReference type="InterPro" id="IPR039013">
    <property type="entry name" value="YgiF"/>
</dbReference>
<name>A0ABN8DMZ6_9VIBR</name>
<dbReference type="Gene3D" id="1.40.20.10">
    <property type="entry name" value="CHAD domain"/>
    <property type="match status" value="1"/>
</dbReference>
<sequence>METEIELKFFVSPDITESLYTFLENGSSLGHKVLQQRCRMLGNVYFDTPDHLLRQHDIGLRVRRYDDVYVQTVKTAGRVVAGLHQRPEYNAELDDATPDLSLVDATAWPEDLDIDALAQQISPLFSTDFERQQWLLGMPDGSQIEVALDQGQVTSGDLSDPICELELELKSGQTDALFTLAREFCQLGAMRLGNLSKAARGYRLATNYQGDAIYELPSIALTDSTAIEETFVRNIEAALEHWHHHEQIYTERFEHQALEQISQAICFIRQQLAVFGEVIPRRASAILRQEFEWLEGELSWLQQANQIDFLLEDRASVLRKLNAHKQLQDILAEYAANELPSQEEMLALLNSSRYCGLLLDLSRWLLSRGWQPFLDDKARQRLASPVKPFADEALTQAWHTLRAQFGEEIVLDRNGYQQQARLLSRNLLTGVAFADLYDSKWRQVFRDPWRDLLLGVEEISIIDLLNEHKRDLEEEDCLQFEKWIERKESYLLYAMEQTRAMALSMEPYWEH</sequence>
<dbReference type="PROSITE" id="PS51707">
    <property type="entry name" value="CYTH"/>
    <property type="match status" value="1"/>
</dbReference>
<dbReference type="SMART" id="SM00880">
    <property type="entry name" value="CHAD"/>
    <property type="match status" value="1"/>
</dbReference>
<comment type="caution">
    <text evidence="3">The sequence shown here is derived from an EMBL/GenBank/DDBJ whole genome shotgun (WGS) entry which is preliminary data.</text>
</comment>
<dbReference type="SMART" id="SM01118">
    <property type="entry name" value="CYTH"/>
    <property type="match status" value="1"/>
</dbReference>
<dbReference type="GO" id="GO:0050355">
    <property type="term" value="F:inorganic triphosphate phosphatase activity"/>
    <property type="evidence" value="ECO:0007669"/>
    <property type="project" value="UniProtKB-EC"/>
</dbReference>
<dbReference type="InterPro" id="IPR023577">
    <property type="entry name" value="CYTH_domain"/>
</dbReference>
<keyword evidence="3" id="KW-0378">Hydrolase</keyword>
<feature type="domain" description="CHAD" evidence="2">
    <location>
        <begin position="224"/>
        <end position="489"/>
    </location>
</feature>
<feature type="domain" description="CYTH" evidence="1">
    <location>
        <begin position="2"/>
        <end position="208"/>
    </location>
</feature>
<keyword evidence="4" id="KW-1185">Reference proteome</keyword>
<dbReference type="Proteomes" id="UP000838672">
    <property type="component" value="Unassembled WGS sequence"/>
</dbReference>
<dbReference type="EC" id="3.6.1.25" evidence="3"/>
<dbReference type="PANTHER" id="PTHR39569:SF1">
    <property type="entry name" value="INORGANIC TRIPHOSPHATASE"/>
    <property type="match status" value="1"/>
</dbReference>
<evidence type="ECO:0000313" key="4">
    <source>
        <dbReference type="Proteomes" id="UP000838672"/>
    </source>
</evidence>
<dbReference type="Pfam" id="PF01928">
    <property type="entry name" value="CYTH"/>
    <property type="match status" value="1"/>
</dbReference>
<gene>
    <name evidence="3" type="primary">ygiF</name>
    <name evidence="3" type="ORF">VST7929_00316</name>
</gene>